<evidence type="ECO:0000256" key="2">
    <source>
        <dbReference type="ARBA" id="ARBA00017426"/>
    </source>
</evidence>
<dbReference type="PANTHER" id="PTHR13082">
    <property type="entry name" value="SAP18"/>
    <property type="match status" value="1"/>
</dbReference>
<keyword evidence="4" id="KW-0805">Transcription regulation</keyword>
<keyword evidence="10" id="KW-1185">Reference proteome</keyword>
<evidence type="ECO:0000256" key="7">
    <source>
        <dbReference type="ARBA" id="ARBA00063057"/>
    </source>
</evidence>
<keyword evidence="5" id="KW-0804">Transcription</keyword>
<evidence type="ECO:0000256" key="5">
    <source>
        <dbReference type="ARBA" id="ARBA00023163"/>
    </source>
</evidence>
<reference evidence="10" key="1">
    <citation type="journal article" date="2002" name="Science">
        <title>The draft genome of Ciona intestinalis: insights into chordate and vertebrate origins.</title>
        <authorList>
            <person name="Dehal P."/>
            <person name="Satou Y."/>
            <person name="Campbell R.K."/>
            <person name="Chapman J."/>
            <person name="Degnan B."/>
            <person name="De Tomaso A."/>
            <person name="Davidson B."/>
            <person name="Di Gregorio A."/>
            <person name="Gelpke M."/>
            <person name="Goodstein D.M."/>
            <person name="Harafuji N."/>
            <person name="Hastings K.E."/>
            <person name="Ho I."/>
            <person name="Hotta K."/>
            <person name="Huang W."/>
            <person name="Kawashima T."/>
            <person name="Lemaire P."/>
            <person name="Martinez D."/>
            <person name="Meinertzhagen I.A."/>
            <person name="Necula S."/>
            <person name="Nonaka M."/>
            <person name="Putnam N."/>
            <person name="Rash S."/>
            <person name="Saiga H."/>
            <person name="Satake M."/>
            <person name="Terry A."/>
            <person name="Yamada L."/>
            <person name="Wang H.G."/>
            <person name="Awazu S."/>
            <person name="Azumi K."/>
            <person name="Boore J."/>
            <person name="Branno M."/>
            <person name="Chin-Bow S."/>
            <person name="DeSantis R."/>
            <person name="Doyle S."/>
            <person name="Francino P."/>
            <person name="Keys D.N."/>
            <person name="Haga S."/>
            <person name="Hayashi H."/>
            <person name="Hino K."/>
            <person name="Imai K.S."/>
            <person name="Inaba K."/>
            <person name="Kano S."/>
            <person name="Kobayashi K."/>
            <person name="Kobayashi M."/>
            <person name="Lee B.I."/>
            <person name="Makabe K.W."/>
            <person name="Manohar C."/>
            <person name="Matassi G."/>
            <person name="Medina M."/>
            <person name="Mochizuki Y."/>
            <person name="Mount S."/>
            <person name="Morishita T."/>
            <person name="Miura S."/>
            <person name="Nakayama A."/>
            <person name="Nishizaka S."/>
            <person name="Nomoto H."/>
            <person name="Ohta F."/>
            <person name="Oishi K."/>
            <person name="Rigoutsos I."/>
            <person name="Sano M."/>
            <person name="Sasaki A."/>
            <person name="Sasakura Y."/>
            <person name="Shoguchi E."/>
            <person name="Shin-i T."/>
            <person name="Spagnuolo A."/>
            <person name="Stainier D."/>
            <person name="Suzuki M.M."/>
            <person name="Tassy O."/>
            <person name="Takatori N."/>
            <person name="Tokuoka M."/>
            <person name="Yagi K."/>
            <person name="Yoshizaki F."/>
            <person name="Wada S."/>
            <person name="Zhang C."/>
            <person name="Hyatt P.D."/>
            <person name="Larimer F."/>
            <person name="Detter C."/>
            <person name="Doggett N."/>
            <person name="Glavina T."/>
            <person name="Hawkins T."/>
            <person name="Richardson P."/>
            <person name="Lucas S."/>
            <person name="Kohara Y."/>
            <person name="Levine M."/>
            <person name="Satoh N."/>
            <person name="Rokhsar D.S."/>
        </authorList>
    </citation>
    <scope>NUCLEOTIDE SEQUENCE [LARGE SCALE GENOMIC DNA]</scope>
</reference>
<dbReference type="AlphaFoldDB" id="H2XQD7"/>
<dbReference type="PANTHER" id="PTHR13082:SF0">
    <property type="entry name" value="HISTONE DEACETYLASE COMPLEX SUBUNIT SAP18"/>
    <property type="match status" value="1"/>
</dbReference>
<accession>H2XQD7</accession>
<gene>
    <name evidence="9" type="primary">LOC104266248</name>
</gene>
<dbReference type="InterPro" id="IPR010516">
    <property type="entry name" value="SAP18"/>
</dbReference>
<protein>
    <recommendedName>
        <fullName evidence="2">Histone deacetylase complex subunit SAP18</fullName>
    </recommendedName>
    <alternativeName>
        <fullName evidence="6">18 kDa Sin3-associated polypeptide</fullName>
    </alternativeName>
    <alternativeName>
        <fullName evidence="8">Sin3-associated polypeptide p18</fullName>
    </alternativeName>
</protein>
<keyword evidence="3" id="KW-0678">Repressor</keyword>
<reference evidence="9" key="3">
    <citation type="submission" date="2025-08" db="UniProtKB">
        <authorList>
            <consortium name="Ensembl"/>
        </authorList>
    </citation>
    <scope>IDENTIFICATION</scope>
</reference>
<dbReference type="FunCoup" id="H2XQD7">
    <property type="interactions" value="859"/>
</dbReference>
<evidence type="ECO:0000256" key="4">
    <source>
        <dbReference type="ARBA" id="ARBA00023015"/>
    </source>
</evidence>
<evidence type="ECO:0000256" key="1">
    <source>
        <dbReference type="ARBA" id="ARBA00009143"/>
    </source>
</evidence>
<evidence type="ECO:0000313" key="9">
    <source>
        <dbReference type="Ensembl" id="ENSCINP00000031871.1"/>
    </source>
</evidence>
<evidence type="ECO:0000256" key="8">
    <source>
        <dbReference type="ARBA" id="ARBA00081958"/>
    </source>
</evidence>
<dbReference type="GeneTree" id="ENSGT00390000003152"/>
<dbReference type="GO" id="GO:0045892">
    <property type="term" value="P:negative regulation of DNA-templated transcription"/>
    <property type="evidence" value="ECO:0000318"/>
    <property type="project" value="GO_Central"/>
</dbReference>
<dbReference type="GO" id="GO:0005634">
    <property type="term" value="C:nucleus"/>
    <property type="evidence" value="ECO:0000318"/>
    <property type="project" value="GO_Central"/>
</dbReference>
<organism evidence="9 10">
    <name type="scientific">Ciona intestinalis</name>
    <name type="common">Transparent sea squirt</name>
    <name type="synonym">Ascidia intestinalis</name>
    <dbReference type="NCBI Taxonomy" id="7719"/>
    <lineage>
        <taxon>Eukaryota</taxon>
        <taxon>Metazoa</taxon>
        <taxon>Chordata</taxon>
        <taxon>Tunicata</taxon>
        <taxon>Ascidiacea</taxon>
        <taxon>Phlebobranchia</taxon>
        <taxon>Cionidae</taxon>
        <taxon>Ciona</taxon>
    </lineage>
</organism>
<proteinExistence type="inferred from homology"/>
<dbReference type="FunFam" id="3.10.20.550:FF:000001">
    <property type="entry name" value="Histone deacetylase complex subunit SAP18"/>
    <property type="match status" value="1"/>
</dbReference>
<comment type="subunit">
    <text evidence="7">Found in a mRNA splicing-dependent exon junction complex (EJC). Component of the heterotrimeric ASAP (apoptosis- and splicing-associated protein) and PSAP complexes consisting of RNPS1, SAP18 and either ACIN1 or PNN, respectively; the ASAP and PSAP complexes probably are formed mutually exclusive. For the ASAP complex, the association of SAP18 seems to require a preformed RNPS1:ACIN1 complex. Forms a complex with SIN3A and HDAC1. Interacts with SUFU.</text>
</comment>
<dbReference type="OMA" id="TYRMREI"/>
<evidence type="ECO:0000256" key="3">
    <source>
        <dbReference type="ARBA" id="ARBA00022491"/>
    </source>
</evidence>
<dbReference type="EMBL" id="EAAA01000832">
    <property type="status" value="NOT_ANNOTATED_CDS"/>
    <property type="molecule type" value="Genomic_DNA"/>
</dbReference>
<name>H2XQD7_CIOIN</name>
<evidence type="ECO:0000313" key="10">
    <source>
        <dbReference type="Proteomes" id="UP000008144"/>
    </source>
</evidence>
<dbReference type="Gene3D" id="3.10.20.550">
    <property type="entry name" value="ASAP complex, SAP18 subunit"/>
    <property type="match status" value="1"/>
</dbReference>
<reference evidence="9" key="4">
    <citation type="submission" date="2025-09" db="UniProtKB">
        <authorList>
            <consortium name="Ensembl"/>
        </authorList>
    </citation>
    <scope>IDENTIFICATION</scope>
</reference>
<evidence type="ECO:0000256" key="6">
    <source>
        <dbReference type="ARBA" id="ARBA00030511"/>
    </source>
</evidence>
<dbReference type="Proteomes" id="UP000008144">
    <property type="component" value="Chromosome 11"/>
</dbReference>
<comment type="similarity">
    <text evidence="1">Belongs to the SAP18 family.</text>
</comment>
<reference evidence="9" key="2">
    <citation type="journal article" date="2008" name="Genome Biol.">
        <title>Improved genome assembly and evidence-based global gene model set for the chordate Ciona intestinalis: new insight into intron and operon populations.</title>
        <authorList>
            <person name="Satou Y."/>
            <person name="Mineta K."/>
            <person name="Ogasawara M."/>
            <person name="Sasakura Y."/>
            <person name="Shoguchi E."/>
            <person name="Ueno K."/>
            <person name="Yamada L."/>
            <person name="Matsumoto J."/>
            <person name="Wasserscheid J."/>
            <person name="Dewar K."/>
            <person name="Wiley G.B."/>
            <person name="Macmil S.L."/>
            <person name="Roe B.A."/>
            <person name="Zeller R.W."/>
            <person name="Hastings K.E."/>
            <person name="Lemaire P."/>
            <person name="Lindquist E."/>
            <person name="Endo T."/>
            <person name="Hotta K."/>
            <person name="Inaba K."/>
        </authorList>
    </citation>
    <scope>NUCLEOTIDE SEQUENCE [LARGE SCALE GENOMIC DNA]</scope>
    <source>
        <strain evidence="9">wild type</strain>
    </source>
</reference>
<dbReference type="Pfam" id="PF06487">
    <property type="entry name" value="SAP18"/>
    <property type="match status" value="1"/>
</dbReference>
<dbReference type="Ensembl" id="ENSCINT00000033785.1">
    <property type="protein sequence ID" value="ENSCINP00000031871.1"/>
    <property type="gene ID" value="ENSCING00000003322.3"/>
</dbReference>
<sequence length="162" mass="18260">MPQGRIEDRLRSVAQDAPVVPEKVIETKPVDREKTCPLLLRVFVSDNGRHHRMEEFSRTSLPGNELQIYTWMDATLKELTSLVKEVRPDARRKGTTFKFAAVYPGTMGRYRLKDIGQTVGGHKGPDDAISLASQKFQIGNFMDIAISLPRDQTPSSGHIHPY</sequence>
<dbReference type="STRING" id="7719.ENSCINP00000031871"/>
<dbReference type="GO" id="GO:0003714">
    <property type="term" value="F:transcription corepressor activity"/>
    <property type="evidence" value="ECO:0000318"/>
    <property type="project" value="GO_Central"/>
</dbReference>
<dbReference type="InParanoid" id="H2XQD7"/>
<dbReference type="InterPro" id="IPR042534">
    <property type="entry name" value="SAP18_sf"/>
</dbReference>